<dbReference type="PATRIC" id="fig|476652.3.peg.3399"/>
<dbReference type="STRING" id="476652.DEAC_c32190"/>
<dbReference type="Gene3D" id="1.10.3210.10">
    <property type="entry name" value="Hypothetical protein af1432"/>
    <property type="match status" value="1"/>
</dbReference>
<gene>
    <name evidence="2" type="ORF">DEAC_c32190</name>
</gene>
<accession>A0A0J1IJI8</accession>
<dbReference type="Pfam" id="PF01966">
    <property type="entry name" value="HD"/>
    <property type="match status" value="1"/>
</dbReference>
<organism evidence="2 3">
    <name type="scientific">Desulfosporosinus acididurans</name>
    <dbReference type="NCBI Taxonomy" id="476652"/>
    <lineage>
        <taxon>Bacteria</taxon>
        <taxon>Bacillati</taxon>
        <taxon>Bacillota</taxon>
        <taxon>Clostridia</taxon>
        <taxon>Eubacteriales</taxon>
        <taxon>Desulfitobacteriaceae</taxon>
        <taxon>Desulfosporosinus</taxon>
    </lineage>
</organism>
<evidence type="ECO:0000313" key="2">
    <source>
        <dbReference type="EMBL" id="KLU64891.1"/>
    </source>
</evidence>
<feature type="domain" description="HD" evidence="1">
    <location>
        <begin position="24"/>
        <end position="115"/>
    </location>
</feature>
<dbReference type="AlphaFoldDB" id="A0A0J1IJI8"/>
<dbReference type="InterPro" id="IPR006674">
    <property type="entry name" value="HD_domain"/>
</dbReference>
<reference evidence="2 3" key="1">
    <citation type="submission" date="2015-06" db="EMBL/GenBank/DDBJ databases">
        <title>Draft genome of the moderately acidophilic sulfate reducer Candidatus Desulfosporosinus acididurans strain M1.</title>
        <authorList>
            <person name="Poehlein A."/>
            <person name="Petzsch P."/>
            <person name="Johnson B.D."/>
            <person name="Schloemann M."/>
            <person name="Daniel R."/>
            <person name="Muehling M."/>
        </authorList>
    </citation>
    <scope>NUCLEOTIDE SEQUENCE [LARGE SCALE GENOMIC DNA]</scope>
    <source>
        <strain evidence="2 3">M1</strain>
    </source>
</reference>
<dbReference type="InterPro" id="IPR003607">
    <property type="entry name" value="HD/PDEase_dom"/>
</dbReference>
<comment type="caution">
    <text evidence="2">The sequence shown here is derived from an EMBL/GenBank/DDBJ whole genome shotgun (WGS) entry which is preliminary data.</text>
</comment>
<dbReference type="SUPFAM" id="SSF109604">
    <property type="entry name" value="HD-domain/PDEase-like"/>
    <property type="match status" value="1"/>
</dbReference>
<dbReference type="CDD" id="cd00077">
    <property type="entry name" value="HDc"/>
    <property type="match status" value="1"/>
</dbReference>
<dbReference type="Proteomes" id="UP000036356">
    <property type="component" value="Unassembled WGS sequence"/>
</dbReference>
<evidence type="ECO:0000313" key="3">
    <source>
        <dbReference type="Proteomes" id="UP000036356"/>
    </source>
</evidence>
<keyword evidence="3" id="KW-1185">Reference proteome</keyword>
<protein>
    <submittedName>
        <fullName evidence="2">HD domain protein</fullName>
    </submittedName>
</protein>
<proteinExistence type="predicted"/>
<name>A0A0J1IJI8_9FIRM</name>
<dbReference type="EMBL" id="LDZY01000011">
    <property type="protein sequence ID" value="KLU64891.1"/>
    <property type="molecule type" value="Genomic_DNA"/>
</dbReference>
<evidence type="ECO:0000259" key="1">
    <source>
        <dbReference type="Pfam" id="PF01966"/>
    </source>
</evidence>
<sequence>MNTNALVKDTLFKMIRYFGNDVKRINHAMKVHTFAKAIGESETISDNQLQLLEVAAILHDIGIKESERKYNSSSGTHQEIEGPPIARELLSDFQLESEIVDRICYLIGNHHTYSNVDGIDFQILIEADLLVNIFEDSLSEQAIKLLKEKYFKTKAGIVILECMYGVH</sequence>